<feature type="transmembrane region" description="Helical" evidence="1">
    <location>
        <begin position="50"/>
        <end position="70"/>
    </location>
</feature>
<feature type="transmembrane region" description="Helical" evidence="1">
    <location>
        <begin position="129"/>
        <end position="147"/>
    </location>
</feature>
<keyword evidence="1" id="KW-1133">Transmembrane helix</keyword>
<evidence type="ECO:0000313" key="2">
    <source>
        <dbReference type="EMBL" id="PAU80165.1"/>
    </source>
</evidence>
<proteinExistence type="predicted"/>
<name>A0A2A2F6E1_9GAMM</name>
<feature type="transmembrane region" description="Helical" evidence="1">
    <location>
        <begin position="247"/>
        <end position="268"/>
    </location>
</feature>
<keyword evidence="1" id="KW-0472">Membrane</keyword>
<feature type="transmembrane region" description="Helical" evidence="1">
    <location>
        <begin position="25"/>
        <end position="44"/>
    </location>
</feature>
<keyword evidence="1" id="KW-0812">Transmembrane</keyword>
<dbReference type="Proteomes" id="UP000218896">
    <property type="component" value="Unassembled WGS sequence"/>
</dbReference>
<evidence type="ECO:0000256" key="1">
    <source>
        <dbReference type="SAM" id="Phobius"/>
    </source>
</evidence>
<gene>
    <name evidence="2" type="ORF">CK501_11005</name>
</gene>
<keyword evidence="3" id="KW-1185">Reference proteome</keyword>
<comment type="caution">
    <text evidence="2">The sequence shown here is derived from an EMBL/GenBank/DDBJ whole genome shotgun (WGS) entry which is preliminary data.</text>
</comment>
<protein>
    <submittedName>
        <fullName evidence="2">Uncharacterized protein</fullName>
    </submittedName>
</protein>
<dbReference type="AlphaFoldDB" id="A0A2A2F6E1"/>
<sequence length="281" mass="31725">MLCQNNPMTMTSPVPVNTPPEQYRIAGHAVRLLLCVAALWLFMLEGRLLTTGWVVLIWTVVTLVMLRGLFGRARIRRRAWRNAYLYPESPWNRRLRGGMCLFIIQLGKASVLAAVLLLTVVRIGDEPEVWRLMLVAVLLFALARACADRVFWRDVSPVYRPELVARVGQWSAGIVLVLCLLLLALVQPQPDFREATLEQALWHVTDREAAASVVVEKGTQWVAAWQGAEQWLAQQVTALDQPYWFRAGVWVSVLVRQSLFVMALLVLFNGVLAERLRDGGA</sequence>
<accession>A0A2A2F6E1</accession>
<organism evidence="2 3">
    <name type="scientific">Halovibrio salipaludis</name>
    <dbReference type="NCBI Taxonomy" id="2032626"/>
    <lineage>
        <taxon>Bacteria</taxon>
        <taxon>Pseudomonadati</taxon>
        <taxon>Pseudomonadota</taxon>
        <taxon>Gammaproteobacteria</taxon>
        <taxon>Oceanospirillales</taxon>
        <taxon>Halomonadaceae</taxon>
        <taxon>Halovibrio</taxon>
    </lineage>
</organism>
<feature type="transmembrane region" description="Helical" evidence="1">
    <location>
        <begin position="99"/>
        <end position="123"/>
    </location>
</feature>
<reference evidence="2 3" key="1">
    <citation type="submission" date="2017-08" db="EMBL/GenBank/DDBJ databases">
        <title>Halovibrio sewagensis sp. nov., isolated from wastewater of high salinity.</title>
        <authorList>
            <person name="Dong X."/>
            <person name="Zhang G."/>
        </authorList>
    </citation>
    <scope>NUCLEOTIDE SEQUENCE [LARGE SCALE GENOMIC DNA]</scope>
    <source>
        <strain evidence="2 3">YL5-2</strain>
    </source>
</reference>
<evidence type="ECO:0000313" key="3">
    <source>
        <dbReference type="Proteomes" id="UP000218896"/>
    </source>
</evidence>
<dbReference type="EMBL" id="NSKD01000004">
    <property type="protein sequence ID" value="PAU80165.1"/>
    <property type="molecule type" value="Genomic_DNA"/>
</dbReference>
<feature type="transmembrane region" description="Helical" evidence="1">
    <location>
        <begin position="167"/>
        <end position="186"/>
    </location>
</feature>